<feature type="region of interest" description="Disordered" evidence="1">
    <location>
        <begin position="66"/>
        <end position="89"/>
    </location>
</feature>
<evidence type="ECO:0000256" key="1">
    <source>
        <dbReference type="SAM" id="MobiDB-lite"/>
    </source>
</evidence>
<gene>
    <name evidence="2" type="ORF">JM946_14415</name>
</gene>
<comment type="caution">
    <text evidence="2">The sequence shown here is derived from an EMBL/GenBank/DDBJ whole genome shotgun (WGS) entry which is preliminary data.</text>
</comment>
<name>A0ABS1WY59_9GAMM</name>
<keyword evidence="3" id="KW-1185">Reference proteome</keyword>
<dbReference type="EMBL" id="JAEVLS010000003">
    <property type="protein sequence ID" value="MBM0105922.1"/>
    <property type="molecule type" value="Genomic_DNA"/>
</dbReference>
<proteinExistence type="predicted"/>
<dbReference type="Proteomes" id="UP000661077">
    <property type="component" value="Unassembled WGS sequence"/>
</dbReference>
<evidence type="ECO:0000313" key="3">
    <source>
        <dbReference type="Proteomes" id="UP000661077"/>
    </source>
</evidence>
<accession>A0ABS1WY59</accession>
<sequence>MSEQQKSSAHDRHFIEQQLSLCGRQRSSAIRLHLYSGRVRFADPSERRAHAVETTTRRLRLACAGASKYQRKDADDDEQANQGKDADSAGEKFEHDAWLHARDTCMTIGGATMFQRYALSAACWRRTANSCSSAPILL</sequence>
<organism evidence="2 3">
    <name type="scientific">Steroidobacter gossypii</name>
    <dbReference type="NCBI Taxonomy" id="2805490"/>
    <lineage>
        <taxon>Bacteria</taxon>
        <taxon>Pseudomonadati</taxon>
        <taxon>Pseudomonadota</taxon>
        <taxon>Gammaproteobacteria</taxon>
        <taxon>Steroidobacterales</taxon>
        <taxon>Steroidobacteraceae</taxon>
        <taxon>Steroidobacter</taxon>
    </lineage>
</organism>
<evidence type="ECO:0000313" key="2">
    <source>
        <dbReference type="EMBL" id="MBM0105922.1"/>
    </source>
</evidence>
<protein>
    <submittedName>
        <fullName evidence="2">Uncharacterized protein</fullName>
    </submittedName>
</protein>
<reference evidence="2 3" key="1">
    <citation type="journal article" date="2021" name="Int. J. Syst. Evol. Microbiol.">
        <title>Steroidobacter gossypii sp. nov., isolated from soil of cotton cropping field.</title>
        <authorList>
            <person name="Huang R."/>
            <person name="Yang S."/>
            <person name="Zhen C."/>
            <person name="Liu W."/>
        </authorList>
    </citation>
    <scope>NUCLEOTIDE SEQUENCE [LARGE SCALE GENOMIC DNA]</scope>
    <source>
        <strain evidence="2 3">S1-65</strain>
    </source>
</reference>